<name>A0AAV7SLI3_PLEWA</name>
<organism evidence="2 3">
    <name type="scientific">Pleurodeles waltl</name>
    <name type="common">Iberian ribbed newt</name>
    <dbReference type="NCBI Taxonomy" id="8319"/>
    <lineage>
        <taxon>Eukaryota</taxon>
        <taxon>Metazoa</taxon>
        <taxon>Chordata</taxon>
        <taxon>Craniata</taxon>
        <taxon>Vertebrata</taxon>
        <taxon>Euteleostomi</taxon>
        <taxon>Amphibia</taxon>
        <taxon>Batrachia</taxon>
        <taxon>Caudata</taxon>
        <taxon>Salamandroidea</taxon>
        <taxon>Salamandridae</taxon>
        <taxon>Pleurodelinae</taxon>
        <taxon>Pleurodeles</taxon>
    </lineage>
</organism>
<protein>
    <submittedName>
        <fullName evidence="2">Uncharacterized protein</fullName>
    </submittedName>
</protein>
<reference evidence="2" key="1">
    <citation type="journal article" date="2022" name="bioRxiv">
        <title>Sequencing and chromosome-scale assembly of the giantPleurodeles waltlgenome.</title>
        <authorList>
            <person name="Brown T."/>
            <person name="Elewa A."/>
            <person name="Iarovenko S."/>
            <person name="Subramanian E."/>
            <person name="Araus A.J."/>
            <person name="Petzold A."/>
            <person name="Susuki M."/>
            <person name="Suzuki K.-i.T."/>
            <person name="Hayashi T."/>
            <person name="Toyoda A."/>
            <person name="Oliveira C."/>
            <person name="Osipova E."/>
            <person name="Leigh N.D."/>
            <person name="Simon A."/>
            <person name="Yun M.H."/>
        </authorList>
    </citation>
    <scope>NUCLEOTIDE SEQUENCE</scope>
    <source>
        <strain evidence="2">20211129_DDA</strain>
        <tissue evidence="2">Liver</tissue>
    </source>
</reference>
<evidence type="ECO:0000256" key="1">
    <source>
        <dbReference type="SAM" id="MobiDB-lite"/>
    </source>
</evidence>
<feature type="compositionally biased region" description="Basic and acidic residues" evidence="1">
    <location>
        <begin position="63"/>
        <end position="72"/>
    </location>
</feature>
<proteinExistence type="predicted"/>
<dbReference type="AlphaFoldDB" id="A0AAV7SLI3"/>
<keyword evidence="3" id="KW-1185">Reference proteome</keyword>
<gene>
    <name evidence="2" type="ORF">NDU88_005398</name>
</gene>
<sequence>METRGLHPANEHGQEGPGTWTVGNRRQGGTRARSGPPTATSQEQRKAAQKQVVNDLRGKTKIQLKDRWRETDSGGTGPEHSGRE</sequence>
<comment type="caution">
    <text evidence="2">The sequence shown here is derived from an EMBL/GenBank/DDBJ whole genome shotgun (WGS) entry which is preliminary data.</text>
</comment>
<feature type="region of interest" description="Disordered" evidence="1">
    <location>
        <begin position="1"/>
        <end position="84"/>
    </location>
</feature>
<dbReference type="Proteomes" id="UP001066276">
    <property type="component" value="Chromosome 4_2"/>
</dbReference>
<dbReference type="EMBL" id="JANPWB010000008">
    <property type="protein sequence ID" value="KAJ1164968.1"/>
    <property type="molecule type" value="Genomic_DNA"/>
</dbReference>
<feature type="compositionally biased region" description="Basic and acidic residues" evidence="1">
    <location>
        <begin position="1"/>
        <end position="14"/>
    </location>
</feature>
<evidence type="ECO:0000313" key="3">
    <source>
        <dbReference type="Proteomes" id="UP001066276"/>
    </source>
</evidence>
<accession>A0AAV7SLI3</accession>
<evidence type="ECO:0000313" key="2">
    <source>
        <dbReference type="EMBL" id="KAJ1164968.1"/>
    </source>
</evidence>